<dbReference type="Proteomes" id="UP001597542">
    <property type="component" value="Unassembled WGS sequence"/>
</dbReference>
<comment type="caution">
    <text evidence="1">The sequence shown here is derived from an EMBL/GenBank/DDBJ whole genome shotgun (WGS) entry which is preliminary data.</text>
</comment>
<accession>A0ABW5I5E4</accession>
<sequence length="417" mass="44587">MVEVPIAAWFRSSRGSGFGFLDQFDQLRDVLAGALTWDGSDRNTGARTTGPTPALNADIAYTRDATNRIVRRDPRDCDNNTVARYGFTGDGDTPDLTLNTDNRLTSLSISLPGGVLYTSKLGNDGAFTPSYDHPSVRGDLVLTTDSAGHQIGGLRSYDPYGQPLAPSGTVDTQNVPDNAPGSMDYGWLGQYQRPYEHTGALSLIQMGARPYSPLLGRFLSVDPVEGGSANDYDYVAGDPINSLDLDGHGWFSSLISAVTKVAEVVSWIPGPIGAIASGVAAVGNAVQGNWGQAALYAASAVTGGMAKLAVAAASRVGKVASRGIQVVSKPNRVKRIAPAGKWAQNVVRHWDRGTFPNRLQSLRYHYKKHGRPGQTFKEYARQGYKLSKRTGATGKKQYVRGKGGGIVSAKGRTYTTW</sequence>
<evidence type="ECO:0000313" key="1">
    <source>
        <dbReference type="EMBL" id="MFD2484211.1"/>
    </source>
</evidence>
<protein>
    <submittedName>
        <fullName evidence="1">RHS repeat-associated core domain-containing protein</fullName>
    </submittedName>
</protein>
<dbReference type="NCBIfam" id="TIGR03696">
    <property type="entry name" value="Rhs_assc_core"/>
    <property type="match status" value="1"/>
</dbReference>
<gene>
    <name evidence="1" type="ORF">ACFSUT_28310</name>
</gene>
<dbReference type="PANTHER" id="PTHR32305:SF15">
    <property type="entry name" value="PROTEIN RHSA-RELATED"/>
    <property type="match status" value="1"/>
</dbReference>
<dbReference type="EMBL" id="JBHUKQ010000014">
    <property type="protein sequence ID" value="MFD2484211.1"/>
    <property type="molecule type" value="Genomic_DNA"/>
</dbReference>
<dbReference type="InterPro" id="IPR022385">
    <property type="entry name" value="Rhs_assc_core"/>
</dbReference>
<dbReference type="PANTHER" id="PTHR32305">
    <property type="match status" value="1"/>
</dbReference>
<keyword evidence="2" id="KW-1185">Reference proteome</keyword>
<dbReference type="InterPro" id="IPR050708">
    <property type="entry name" value="T6SS_VgrG/RHS"/>
</dbReference>
<dbReference type="Gene3D" id="2.180.10.10">
    <property type="entry name" value="RHS repeat-associated core"/>
    <property type="match status" value="1"/>
</dbReference>
<reference evidence="2" key="1">
    <citation type="journal article" date="2019" name="Int. J. Syst. Evol. Microbiol.">
        <title>The Global Catalogue of Microorganisms (GCM) 10K type strain sequencing project: providing services to taxonomists for standard genome sequencing and annotation.</title>
        <authorList>
            <consortium name="The Broad Institute Genomics Platform"/>
            <consortium name="The Broad Institute Genome Sequencing Center for Infectious Disease"/>
            <person name="Wu L."/>
            <person name="Ma J."/>
        </authorList>
    </citation>
    <scope>NUCLEOTIDE SEQUENCE [LARGE SCALE GENOMIC DNA]</scope>
    <source>
        <strain evidence="2">CGMCC 4.7638</strain>
    </source>
</reference>
<proteinExistence type="predicted"/>
<dbReference type="RefSeq" id="WP_344283032.1">
    <property type="nucleotide sequence ID" value="NZ_BAAAHV010000022.1"/>
</dbReference>
<organism evidence="1 2">
    <name type="scientific">Amycolatopsis albidoflavus</name>
    <dbReference type="NCBI Taxonomy" id="102226"/>
    <lineage>
        <taxon>Bacteria</taxon>
        <taxon>Bacillati</taxon>
        <taxon>Actinomycetota</taxon>
        <taxon>Actinomycetes</taxon>
        <taxon>Pseudonocardiales</taxon>
        <taxon>Pseudonocardiaceae</taxon>
        <taxon>Amycolatopsis</taxon>
    </lineage>
</organism>
<name>A0ABW5I5E4_9PSEU</name>
<evidence type="ECO:0000313" key="2">
    <source>
        <dbReference type="Proteomes" id="UP001597542"/>
    </source>
</evidence>